<sequence length="196" mass="21272">MTSLPKIGKPATNALQIIGITSLEQVSSLDKKTLSNMHGVGPKAIAILEKALAEEGLAFKQLTIENHSATDFAVLCSLDCDNAPKKRLIRDFLIAAVAGNQTTLTDLLTHHFRFILPGDRMVDSLGTFIDLTHREKIAVSVLEIHSIITHGKEGAAHGTITTKKGRKLYFSVIVLFSGNQKEALITQVTAFAIKDK</sequence>
<dbReference type="EMBL" id="BMKI01000003">
    <property type="protein sequence ID" value="GGC90106.1"/>
    <property type="molecule type" value="Genomic_DNA"/>
</dbReference>
<dbReference type="Gene3D" id="3.10.450.50">
    <property type="match status" value="1"/>
</dbReference>
<keyword evidence="1" id="KW-0238">DNA-binding</keyword>
<dbReference type="Gene3D" id="1.10.150.20">
    <property type="entry name" value="5' to 3' exonuclease, C-terminal subdomain"/>
    <property type="match status" value="1"/>
</dbReference>
<organism evidence="1 2">
    <name type="scientific">Enterococcus wangshanyuanii</name>
    <dbReference type="NCBI Taxonomy" id="2005703"/>
    <lineage>
        <taxon>Bacteria</taxon>
        <taxon>Bacillati</taxon>
        <taxon>Bacillota</taxon>
        <taxon>Bacilli</taxon>
        <taxon>Lactobacillales</taxon>
        <taxon>Enterococcaceae</taxon>
        <taxon>Enterococcus</taxon>
    </lineage>
</organism>
<reference evidence="2" key="1">
    <citation type="journal article" date="2019" name="Int. J. Syst. Evol. Microbiol.">
        <title>The Global Catalogue of Microorganisms (GCM) 10K type strain sequencing project: providing services to taxonomists for standard genome sequencing and annotation.</title>
        <authorList>
            <consortium name="The Broad Institute Genomics Platform"/>
            <consortium name="The Broad Institute Genome Sequencing Center for Infectious Disease"/>
            <person name="Wu L."/>
            <person name="Ma J."/>
        </authorList>
    </citation>
    <scope>NUCLEOTIDE SEQUENCE [LARGE SCALE GENOMIC DNA]</scope>
    <source>
        <strain evidence="2">CGMCC 1.15942</strain>
    </source>
</reference>
<dbReference type="RefSeq" id="WP_088271023.1">
    <property type="nucleotide sequence ID" value="NZ_BMKI01000003.1"/>
</dbReference>
<keyword evidence="2" id="KW-1185">Reference proteome</keyword>
<dbReference type="SUPFAM" id="SSF47789">
    <property type="entry name" value="C-terminal domain of RNA polymerase alpha subunit"/>
    <property type="match status" value="1"/>
</dbReference>
<gene>
    <name evidence="1" type="ORF">GCM10011573_19640</name>
</gene>
<evidence type="ECO:0000313" key="1">
    <source>
        <dbReference type="EMBL" id="GGC90106.1"/>
    </source>
</evidence>
<accession>A0ABQ1P3L9</accession>
<evidence type="ECO:0000313" key="2">
    <source>
        <dbReference type="Proteomes" id="UP000630615"/>
    </source>
</evidence>
<dbReference type="Proteomes" id="UP000630615">
    <property type="component" value="Unassembled WGS sequence"/>
</dbReference>
<protein>
    <submittedName>
        <fullName evidence="1">DNA-binding protein</fullName>
    </submittedName>
</protein>
<dbReference type="GO" id="GO:0003677">
    <property type="term" value="F:DNA binding"/>
    <property type="evidence" value="ECO:0007669"/>
    <property type="project" value="UniProtKB-KW"/>
</dbReference>
<comment type="caution">
    <text evidence="1">The sequence shown here is derived from an EMBL/GenBank/DDBJ whole genome shotgun (WGS) entry which is preliminary data.</text>
</comment>
<proteinExistence type="predicted"/>
<name>A0ABQ1P3L9_9ENTE</name>